<evidence type="ECO:0000313" key="1">
    <source>
        <dbReference type="EMBL" id="KAF1985765.1"/>
    </source>
</evidence>
<sequence>MKMKAIMGVGDSKIGLFGCSSKAGFPLNLKLSAFQSKYLTRRCFWLVVCYGISTVCLKKGEFFLRLKTMPGGQGLQADTGKLSVIRLTTRDAPSTRALRCQIYVSKLAFRRFSLRQRFSYNESGLPVTHNSPSTEYT</sequence>
<evidence type="ECO:0000313" key="2">
    <source>
        <dbReference type="Proteomes" id="UP000800041"/>
    </source>
</evidence>
<organism evidence="1 2">
    <name type="scientific">Aulographum hederae CBS 113979</name>
    <dbReference type="NCBI Taxonomy" id="1176131"/>
    <lineage>
        <taxon>Eukaryota</taxon>
        <taxon>Fungi</taxon>
        <taxon>Dikarya</taxon>
        <taxon>Ascomycota</taxon>
        <taxon>Pezizomycotina</taxon>
        <taxon>Dothideomycetes</taxon>
        <taxon>Pleosporomycetidae</taxon>
        <taxon>Aulographales</taxon>
        <taxon>Aulographaceae</taxon>
    </lineage>
</organism>
<accession>A0A6G1GXV8</accession>
<protein>
    <submittedName>
        <fullName evidence="1">Uncharacterized protein</fullName>
    </submittedName>
</protein>
<dbReference type="AlphaFoldDB" id="A0A6G1GXV8"/>
<reference evidence="1" key="1">
    <citation type="journal article" date="2020" name="Stud. Mycol.">
        <title>101 Dothideomycetes genomes: a test case for predicting lifestyles and emergence of pathogens.</title>
        <authorList>
            <person name="Haridas S."/>
            <person name="Albert R."/>
            <person name="Binder M."/>
            <person name="Bloem J."/>
            <person name="Labutti K."/>
            <person name="Salamov A."/>
            <person name="Andreopoulos B."/>
            <person name="Baker S."/>
            <person name="Barry K."/>
            <person name="Bills G."/>
            <person name="Bluhm B."/>
            <person name="Cannon C."/>
            <person name="Castanera R."/>
            <person name="Culley D."/>
            <person name="Daum C."/>
            <person name="Ezra D."/>
            <person name="Gonzalez J."/>
            <person name="Henrissat B."/>
            <person name="Kuo A."/>
            <person name="Liang C."/>
            <person name="Lipzen A."/>
            <person name="Lutzoni F."/>
            <person name="Magnuson J."/>
            <person name="Mondo S."/>
            <person name="Nolan M."/>
            <person name="Ohm R."/>
            <person name="Pangilinan J."/>
            <person name="Park H.-J."/>
            <person name="Ramirez L."/>
            <person name="Alfaro M."/>
            <person name="Sun H."/>
            <person name="Tritt A."/>
            <person name="Yoshinaga Y."/>
            <person name="Zwiers L.-H."/>
            <person name="Turgeon B."/>
            <person name="Goodwin S."/>
            <person name="Spatafora J."/>
            <person name="Crous P."/>
            <person name="Grigoriev I."/>
        </authorList>
    </citation>
    <scope>NUCLEOTIDE SEQUENCE</scope>
    <source>
        <strain evidence="1">CBS 113979</strain>
    </source>
</reference>
<gene>
    <name evidence="1" type="ORF">K402DRAFT_100128</name>
</gene>
<name>A0A6G1GXV8_9PEZI</name>
<dbReference type="EMBL" id="ML977160">
    <property type="protein sequence ID" value="KAF1985765.1"/>
    <property type="molecule type" value="Genomic_DNA"/>
</dbReference>
<proteinExistence type="predicted"/>
<dbReference type="Proteomes" id="UP000800041">
    <property type="component" value="Unassembled WGS sequence"/>
</dbReference>
<keyword evidence="2" id="KW-1185">Reference proteome</keyword>